<evidence type="ECO:0000313" key="2">
    <source>
        <dbReference type="EMBL" id="OCB91280.1"/>
    </source>
</evidence>
<keyword evidence="3" id="KW-1185">Reference proteome</keyword>
<dbReference type="GO" id="GO:0005829">
    <property type="term" value="C:cytosol"/>
    <property type="evidence" value="ECO:0007669"/>
    <property type="project" value="UniProtKB-SubCell"/>
</dbReference>
<dbReference type="GO" id="GO:0033925">
    <property type="term" value="F:mannosyl-glycoprotein endo-beta-N-acetylglucosaminidase activity"/>
    <property type="evidence" value="ECO:0007669"/>
    <property type="project" value="UniProtKB-EC"/>
</dbReference>
<proteinExistence type="predicted"/>
<name>A0A9Q5I4J9_SANBA</name>
<dbReference type="EMBL" id="LNZH02000095">
    <property type="protein sequence ID" value="OCB91280.1"/>
    <property type="molecule type" value="Genomic_DNA"/>
</dbReference>
<dbReference type="PANTHER" id="PTHR13246:SF1">
    <property type="entry name" value="CYTOSOLIC ENDO-BETA-N-ACETYLGLUCOSAMINIDASE"/>
    <property type="match status" value="1"/>
</dbReference>
<dbReference type="Pfam" id="PF03644">
    <property type="entry name" value="Glyco_hydro_85"/>
    <property type="match status" value="1"/>
</dbReference>
<dbReference type="InterPro" id="IPR032979">
    <property type="entry name" value="ENGase"/>
</dbReference>
<dbReference type="OrthoDB" id="284473at2759"/>
<sequence length="640" mass="70409">MEDTLRLLIGNISQARAGQRAGHANNGLPITRHYARLLADLAHERGFDGYLLNFEFPFIGRSAQARAVESWISLLNTELKKKIGDYAETIWYDSVITTGALRWQDRLNSRNLSFFLASDSFFTNYTWPAQFPSLSAQYFLGLDSKHLQGSDKTLQDVYIGIDVWGRGSHGGGGLGSFRAADHIDPTGLGLSIALFGPAWTWESDEGKEGWNWEKWWERERTLWVGPAIEGAHVEVPEPPLREGEQPCPYPHSAFRPMREFFDSKPPPKPDLLPFCTSFCPGVGHAWFVDGEKVTHKEKGWTDIDKQTSLGNLLWPRPKVEWDENDSEEALPKVSTKLTFADAFNSGSSVVINLSAEESPQEGTAFRCLWIPVQSIAMTPGGLYEAELVYKVSCDNSVELDAALSAKAETAVEIKPVSSLDLENGWSRLSVTCKAIAPASAGSGSNSNTVANIGIILAVASEEASLPYTIDITLGQLSVSPKSSLTGLSPYAMRLLWADCTRENSPDSNPPQSETLIITWESCISYTSPAIVGSDNPDPEVPFPPWTLDRSPHWIPRLQYANIYAEKGAWNIYPSQAAVFLGTSGWGSGAHTGAGPNCFVLERSTLPEKLKDGKVRFYVQGVTDRGSVLPWGRCAFVDLDL</sequence>
<dbReference type="AlphaFoldDB" id="A0A9Q5I4J9"/>
<dbReference type="Proteomes" id="UP000757232">
    <property type="component" value="Unassembled WGS sequence"/>
</dbReference>
<evidence type="ECO:0000313" key="3">
    <source>
        <dbReference type="Proteomes" id="UP000757232"/>
    </source>
</evidence>
<protein>
    <recommendedName>
        <fullName evidence="1">Cytosolic endo-beta-N-acetylglucosaminidase TIM barrel domain-containing protein</fullName>
    </recommendedName>
</protein>
<dbReference type="Gene3D" id="2.60.120.260">
    <property type="entry name" value="Galactose-binding domain-like"/>
    <property type="match status" value="1"/>
</dbReference>
<comment type="caution">
    <text evidence="2">The sequence shown here is derived from an EMBL/GenBank/DDBJ whole genome shotgun (WGS) entry which is preliminary data.</text>
</comment>
<evidence type="ECO:0000259" key="1">
    <source>
        <dbReference type="Pfam" id="PF03644"/>
    </source>
</evidence>
<dbReference type="InterPro" id="IPR005201">
    <property type="entry name" value="TIM_ENGase"/>
</dbReference>
<dbReference type="Gene3D" id="3.20.20.80">
    <property type="entry name" value="Glycosidases"/>
    <property type="match status" value="1"/>
</dbReference>
<organism evidence="2 3">
    <name type="scientific">Sanghuangporus baumii</name>
    <name type="common">Phellinus baumii</name>
    <dbReference type="NCBI Taxonomy" id="108892"/>
    <lineage>
        <taxon>Eukaryota</taxon>
        <taxon>Fungi</taxon>
        <taxon>Dikarya</taxon>
        <taxon>Basidiomycota</taxon>
        <taxon>Agaricomycotina</taxon>
        <taxon>Agaricomycetes</taxon>
        <taxon>Hymenochaetales</taxon>
        <taxon>Hymenochaetaceae</taxon>
        <taxon>Sanghuangporus</taxon>
    </lineage>
</organism>
<feature type="domain" description="Cytosolic endo-beta-N-acetylglucosaminidase TIM barrel" evidence="1">
    <location>
        <begin position="32"/>
        <end position="286"/>
    </location>
</feature>
<accession>A0A9Q5I4J9</accession>
<reference evidence="2" key="1">
    <citation type="submission" date="2016-06" db="EMBL/GenBank/DDBJ databases">
        <title>Draft Genome sequence of the fungus Inonotus baumii.</title>
        <authorList>
            <person name="Zhu H."/>
            <person name="Lin W."/>
        </authorList>
    </citation>
    <scope>NUCLEOTIDE SEQUENCE</scope>
    <source>
        <strain evidence="2">821</strain>
    </source>
</reference>
<dbReference type="PANTHER" id="PTHR13246">
    <property type="entry name" value="ENDO BETA N-ACETYLGLUCOSAMINIDASE"/>
    <property type="match status" value="1"/>
</dbReference>
<gene>
    <name evidence="2" type="ORF">A7U60_g1447</name>
</gene>